<dbReference type="EMBL" id="BTSX01000006">
    <property type="protein sequence ID" value="GMT07600.1"/>
    <property type="molecule type" value="Genomic_DNA"/>
</dbReference>
<keyword evidence="3" id="KW-1185">Reference proteome</keyword>
<sequence length="401" mass="41933">RDSRVSGPLAVIRFMDGHRPPNINGSKNIIPGVPTGSNVFLPSSLFAQPQIPTSSTCPTNTANLPWAKNQVFQNWVDQTKNMPNMYNMFAAGNMANGSFASNLDNSWQNPSTSQSNLNLSNPLLAAFQQQSLNYAGGKNANNSAAPLNPLINSTSNTRQPSAPSFDPLSLHPTPSALNPPIPQPKQPPKHSITAESLFPALPTTSAYMPPTSLPSSSNYGTAAAASAKLADPFAGGYSYDQLRDHISAMAAQQQPFGQPQQQVQQRPIARPQPRPSATAAAPGIPPQTFDLLSSVSAGMKDIAKATPAASGFSLSQILPPSTATMMPPALQSPPQTTSSSMPGIFPHQMPSTSTAMPNYPSQMASSSTHNLSQPSTSGMNAPAFSLTSPASSTATSSAPSL</sequence>
<name>A0AAV5UN10_9BILA</name>
<dbReference type="AlphaFoldDB" id="A0AAV5UN10"/>
<dbReference type="Proteomes" id="UP001432027">
    <property type="component" value="Unassembled WGS sequence"/>
</dbReference>
<feature type="non-terminal residue" evidence="2">
    <location>
        <position position="401"/>
    </location>
</feature>
<feature type="region of interest" description="Disordered" evidence="1">
    <location>
        <begin position="252"/>
        <end position="285"/>
    </location>
</feature>
<feature type="region of interest" description="Disordered" evidence="1">
    <location>
        <begin position="323"/>
        <end position="401"/>
    </location>
</feature>
<proteinExistence type="predicted"/>
<feature type="compositionally biased region" description="Low complexity" evidence="1">
    <location>
        <begin position="381"/>
        <end position="401"/>
    </location>
</feature>
<evidence type="ECO:0000313" key="3">
    <source>
        <dbReference type="Proteomes" id="UP001432027"/>
    </source>
</evidence>
<feature type="region of interest" description="Disordered" evidence="1">
    <location>
        <begin position="145"/>
        <end position="191"/>
    </location>
</feature>
<evidence type="ECO:0000313" key="2">
    <source>
        <dbReference type="EMBL" id="GMT07600.1"/>
    </source>
</evidence>
<organism evidence="2 3">
    <name type="scientific">Pristionchus entomophagus</name>
    <dbReference type="NCBI Taxonomy" id="358040"/>
    <lineage>
        <taxon>Eukaryota</taxon>
        <taxon>Metazoa</taxon>
        <taxon>Ecdysozoa</taxon>
        <taxon>Nematoda</taxon>
        <taxon>Chromadorea</taxon>
        <taxon>Rhabditida</taxon>
        <taxon>Rhabditina</taxon>
        <taxon>Diplogasteromorpha</taxon>
        <taxon>Diplogasteroidea</taxon>
        <taxon>Neodiplogasteridae</taxon>
        <taxon>Pristionchus</taxon>
    </lineage>
</organism>
<feature type="compositionally biased region" description="Pro residues" evidence="1">
    <location>
        <begin position="177"/>
        <end position="186"/>
    </location>
</feature>
<feature type="compositionally biased region" description="Polar residues" evidence="1">
    <location>
        <begin position="153"/>
        <end position="162"/>
    </location>
</feature>
<feature type="compositionally biased region" description="Low complexity" evidence="1">
    <location>
        <begin position="252"/>
        <end position="271"/>
    </location>
</feature>
<feature type="compositionally biased region" description="Polar residues" evidence="1">
    <location>
        <begin position="349"/>
        <end position="379"/>
    </location>
</feature>
<accession>A0AAV5UN10</accession>
<reference evidence="2" key="1">
    <citation type="submission" date="2023-10" db="EMBL/GenBank/DDBJ databases">
        <title>Genome assembly of Pristionchus species.</title>
        <authorList>
            <person name="Yoshida K."/>
            <person name="Sommer R.J."/>
        </authorList>
    </citation>
    <scope>NUCLEOTIDE SEQUENCE</scope>
    <source>
        <strain evidence="2">RS0144</strain>
    </source>
</reference>
<evidence type="ECO:0000256" key="1">
    <source>
        <dbReference type="SAM" id="MobiDB-lite"/>
    </source>
</evidence>
<feature type="non-terminal residue" evidence="2">
    <location>
        <position position="1"/>
    </location>
</feature>
<protein>
    <submittedName>
        <fullName evidence="2">Uncharacterized protein</fullName>
    </submittedName>
</protein>
<gene>
    <name evidence="2" type="ORF">PENTCL1PPCAC_29774</name>
</gene>
<comment type="caution">
    <text evidence="2">The sequence shown here is derived from an EMBL/GenBank/DDBJ whole genome shotgun (WGS) entry which is preliminary data.</text>
</comment>